<feature type="transmembrane region" description="Helical" evidence="5">
    <location>
        <begin position="335"/>
        <end position="356"/>
    </location>
</feature>
<dbReference type="InterPro" id="IPR020846">
    <property type="entry name" value="MFS_dom"/>
</dbReference>
<feature type="transmembrane region" description="Helical" evidence="5">
    <location>
        <begin position="58"/>
        <end position="77"/>
    </location>
</feature>
<evidence type="ECO:0000259" key="6">
    <source>
        <dbReference type="PROSITE" id="PS50850"/>
    </source>
</evidence>
<gene>
    <name evidence="7" type="primary">ybjJ_1</name>
    <name evidence="7" type="ORF">NCTC9428_02614</name>
</gene>
<evidence type="ECO:0000256" key="1">
    <source>
        <dbReference type="ARBA" id="ARBA00004141"/>
    </source>
</evidence>
<dbReference type="GO" id="GO:0016020">
    <property type="term" value="C:membrane"/>
    <property type="evidence" value="ECO:0007669"/>
    <property type="project" value="UniProtKB-SubCell"/>
</dbReference>
<keyword evidence="3 5" id="KW-1133">Transmembrane helix</keyword>
<proteinExistence type="predicted"/>
<dbReference type="GO" id="GO:0022857">
    <property type="term" value="F:transmembrane transporter activity"/>
    <property type="evidence" value="ECO:0007669"/>
    <property type="project" value="InterPro"/>
</dbReference>
<feature type="transmembrane region" description="Helical" evidence="5">
    <location>
        <begin position="144"/>
        <end position="167"/>
    </location>
</feature>
<dbReference type="CDD" id="cd17393">
    <property type="entry name" value="MFS_MosC_like"/>
    <property type="match status" value="1"/>
</dbReference>
<accession>A0A3S4P825</accession>
<evidence type="ECO:0000313" key="8">
    <source>
        <dbReference type="Proteomes" id="UP000281909"/>
    </source>
</evidence>
<dbReference type="PANTHER" id="PTHR23514:SF13">
    <property type="entry name" value="INNER MEMBRANE PROTEIN YBJJ"/>
    <property type="match status" value="1"/>
</dbReference>
<feature type="transmembrane region" description="Helical" evidence="5">
    <location>
        <begin position="311"/>
        <end position="329"/>
    </location>
</feature>
<feature type="transmembrane region" description="Helical" evidence="5">
    <location>
        <begin position="393"/>
        <end position="414"/>
    </location>
</feature>
<dbReference type="PANTHER" id="PTHR23514">
    <property type="entry name" value="BYPASS OF STOP CODON PROTEIN 6"/>
    <property type="match status" value="1"/>
</dbReference>
<feature type="transmembrane region" description="Helical" evidence="5">
    <location>
        <begin position="280"/>
        <end position="299"/>
    </location>
</feature>
<comment type="subcellular location">
    <subcellularLocation>
        <location evidence="1">Membrane</location>
        <topology evidence="1">Multi-pass membrane protein</topology>
    </subcellularLocation>
</comment>
<feature type="transmembrane region" description="Helical" evidence="5">
    <location>
        <begin position="205"/>
        <end position="223"/>
    </location>
</feature>
<dbReference type="Proteomes" id="UP000281909">
    <property type="component" value="Chromosome"/>
</dbReference>
<dbReference type="Gene3D" id="1.20.1250.20">
    <property type="entry name" value="MFS general substrate transporter like domains"/>
    <property type="match status" value="2"/>
</dbReference>
<organism evidence="7 8">
    <name type="scientific">Pseudomonas fluorescens</name>
    <dbReference type="NCBI Taxonomy" id="294"/>
    <lineage>
        <taxon>Bacteria</taxon>
        <taxon>Pseudomonadati</taxon>
        <taxon>Pseudomonadota</taxon>
        <taxon>Gammaproteobacteria</taxon>
        <taxon>Pseudomonadales</taxon>
        <taxon>Pseudomonadaceae</taxon>
        <taxon>Pseudomonas</taxon>
    </lineage>
</organism>
<dbReference type="InterPro" id="IPR051788">
    <property type="entry name" value="MFS_Transporter"/>
</dbReference>
<dbReference type="Pfam" id="PF07690">
    <property type="entry name" value="MFS_1"/>
    <property type="match status" value="1"/>
</dbReference>
<evidence type="ECO:0000256" key="3">
    <source>
        <dbReference type="ARBA" id="ARBA00022989"/>
    </source>
</evidence>
<sequence>MLGDFFCLSLAGDGAKLSVDVRANLQPQSAEKDAPIMNTSTSALSGSDNYGERVSTRIVFLITGIVMSAWAPLVPLVKTRTGLDDGGLGLLLLVFGIGSIVAMPFAGYLTARFGCRPVIVASTIALCAVLPLLSYLAWLPGLALAVLVFGASMGMLDCAINIQSIIVEKNSGETLQSGFHGLYSVGGIAGAGAMTAMLSLGLDPLPSVLCLVAIILAALYKAAPSLLPYGTERDGPLFAIPRGIVLLLGSLCFIVFLTEGAMLDWSAVFLASQRDMQPSYAGLGYACFAAAMTLGRLTGDAIVSRLGGRRVVALGGICAAVGMLVSLALDSWQAALLGYALVGIGCSNIVPVLFTAAGRQQHMPQRTAIPAIISMGYAGILMGPAFIGMVAHVSTLVVALGGLIVLLLFVSYAARFLKA</sequence>
<dbReference type="AlphaFoldDB" id="A0A3S4P825"/>
<dbReference type="SUPFAM" id="SSF103473">
    <property type="entry name" value="MFS general substrate transporter"/>
    <property type="match status" value="1"/>
</dbReference>
<protein>
    <submittedName>
        <fullName evidence="7">Transporter membrane protein</fullName>
    </submittedName>
</protein>
<feature type="domain" description="Major facilitator superfamily (MFS) profile" evidence="6">
    <location>
        <begin position="244"/>
        <end position="419"/>
    </location>
</feature>
<evidence type="ECO:0000313" key="7">
    <source>
        <dbReference type="EMBL" id="VEF10999.1"/>
    </source>
</evidence>
<feature type="transmembrane region" description="Helical" evidence="5">
    <location>
        <begin position="179"/>
        <end position="199"/>
    </location>
</feature>
<reference evidence="7 8" key="1">
    <citation type="submission" date="2018-12" db="EMBL/GenBank/DDBJ databases">
        <authorList>
            <consortium name="Pathogen Informatics"/>
        </authorList>
    </citation>
    <scope>NUCLEOTIDE SEQUENCE [LARGE SCALE GENOMIC DNA]</scope>
    <source>
        <strain evidence="7 8">NCTC9428</strain>
    </source>
</reference>
<keyword evidence="4 5" id="KW-0472">Membrane</keyword>
<evidence type="ECO:0000256" key="2">
    <source>
        <dbReference type="ARBA" id="ARBA00022692"/>
    </source>
</evidence>
<dbReference type="EMBL" id="LR134318">
    <property type="protein sequence ID" value="VEF10999.1"/>
    <property type="molecule type" value="Genomic_DNA"/>
</dbReference>
<dbReference type="InterPro" id="IPR036259">
    <property type="entry name" value="MFS_trans_sf"/>
</dbReference>
<feature type="transmembrane region" description="Helical" evidence="5">
    <location>
        <begin position="368"/>
        <end position="387"/>
    </location>
</feature>
<keyword evidence="2 5" id="KW-0812">Transmembrane</keyword>
<dbReference type="PROSITE" id="PS50850">
    <property type="entry name" value="MFS"/>
    <property type="match status" value="1"/>
</dbReference>
<dbReference type="InterPro" id="IPR011701">
    <property type="entry name" value="MFS"/>
</dbReference>
<feature type="transmembrane region" description="Helical" evidence="5">
    <location>
        <begin position="89"/>
        <end position="111"/>
    </location>
</feature>
<evidence type="ECO:0000256" key="4">
    <source>
        <dbReference type="ARBA" id="ARBA00023136"/>
    </source>
</evidence>
<feature type="transmembrane region" description="Helical" evidence="5">
    <location>
        <begin position="118"/>
        <end position="138"/>
    </location>
</feature>
<feature type="transmembrane region" description="Helical" evidence="5">
    <location>
        <begin position="244"/>
        <end position="268"/>
    </location>
</feature>
<evidence type="ECO:0000256" key="5">
    <source>
        <dbReference type="SAM" id="Phobius"/>
    </source>
</evidence>
<name>A0A3S4P825_PSEFL</name>